<dbReference type="InterPro" id="IPR014955">
    <property type="entry name" value="DUF1826"/>
</dbReference>
<dbReference type="OrthoDB" id="5342505at2"/>
<protein>
    <recommendedName>
        <fullName evidence="3">DUF1826 domain-containing protein</fullName>
    </recommendedName>
</protein>
<gene>
    <name evidence="1" type="ORF">C7Y72_03600</name>
</gene>
<comment type="caution">
    <text evidence="1">The sequence shown here is derived from an EMBL/GenBank/DDBJ whole genome shotgun (WGS) entry which is preliminary data.</text>
</comment>
<proteinExistence type="predicted"/>
<organism evidence="1 2">
    <name type="scientific">Paraconexibacter algicola</name>
    <dbReference type="NCBI Taxonomy" id="2133960"/>
    <lineage>
        <taxon>Bacteria</taxon>
        <taxon>Bacillati</taxon>
        <taxon>Actinomycetota</taxon>
        <taxon>Thermoleophilia</taxon>
        <taxon>Solirubrobacterales</taxon>
        <taxon>Paraconexibacteraceae</taxon>
        <taxon>Paraconexibacter</taxon>
    </lineage>
</organism>
<sequence length="228" mass="24048">MITATATRTGLGQVVRATVPSDADAILDPAAALWRWERHLPDATARQAATLARTTRHAVRGEVPVADRVPAIEALLDELAPGRAADRRALTHDIAALAFLLARVGGATRVAVRIETDPSAGCPLLHVDSVALRLLCTYVGPGTAWLAEADAVREELGLRGRTPEQANAAIAPDASAIRHLAPGEVGILKGSSFPGCRHGLVHRSPVGDDDRLLVAVDLLDPPALQLRR</sequence>
<dbReference type="RefSeq" id="WP_107567235.1">
    <property type="nucleotide sequence ID" value="NZ_PYYB01000001.1"/>
</dbReference>
<accession>A0A2T4UHU2</accession>
<dbReference type="Proteomes" id="UP000240739">
    <property type="component" value="Unassembled WGS sequence"/>
</dbReference>
<evidence type="ECO:0000313" key="2">
    <source>
        <dbReference type="Proteomes" id="UP000240739"/>
    </source>
</evidence>
<dbReference type="EMBL" id="PYYB01000001">
    <property type="protein sequence ID" value="PTL58798.1"/>
    <property type="molecule type" value="Genomic_DNA"/>
</dbReference>
<evidence type="ECO:0000313" key="1">
    <source>
        <dbReference type="EMBL" id="PTL58798.1"/>
    </source>
</evidence>
<keyword evidence="2" id="KW-1185">Reference proteome</keyword>
<dbReference type="AlphaFoldDB" id="A0A2T4UHU2"/>
<name>A0A2T4UHU2_9ACTN</name>
<dbReference type="Pfam" id="PF08856">
    <property type="entry name" value="DUF1826"/>
    <property type="match status" value="1"/>
</dbReference>
<reference evidence="1 2" key="1">
    <citation type="submission" date="2018-03" db="EMBL/GenBank/DDBJ databases">
        <title>Aquarubrobacter algicola gen. nov., sp. nov., a novel actinobacterium isolated from shallow eutrophic lake during the end of cyanobacterial harmful algal blooms.</title>
        <authorList>
            <person name="Chun S.J."/>
        </authorList>
    </citation>
    <scope>NUCLEOTIDE SEQUENCE [LARGE SCALE GENOMIC DNA]</scope>
    <source>
        <strain evidence="1 2">Seoho-28</strain>
    </source>
</reference>
<evidence type="ECO:0008006" key="3">
    <source>
        <dbReference type="Google" id="ProtNLM"/>
    </source>
</evidence>